<keyword evidence="3" id="KW-1185">Reference proteome</keyword>
<organism evidence="2 3">
    <name type="scientific">Nannochloropsis gaditana</name>
    <dbReference type="NCBI Taxonomy" id="72520"/>
    <lineage>
        <taxon>Eukaryota</taxon>
        <taxon>Sar</taxon>
        <taxon>Stramenopiles</taxon>
        <taxon>Ochrophyta</taxon>
        <taxon>Eustigmatophyceae</taxon>
        <taxon>Eustigmatales</taxon>
        <taxon>Monodopsidaceae</taxon>
        <taxon>Nannochloropsis</taxon>
    </lineage>
</organism>
<dbReference type="EMBL" id="AZIL01000512">
    <property type="protein sequence ID" value="EWM27300.1"/>
    <property type="molecule type" value="Genomic_DNA"/>
</dbReference>
<dbReference type="AlphaFoldDB" id="W7TJN3"/>
<accession>W7TJN3</accession>
<dbReference type="Proteomes" id="UP000019335">
    <property type="component" value="Chromosome 7"/>
</dbReference>
<evidence type="ECO:0000313" key="3">
    <source>
        <dbReference type="Proteomes" id="UP000019335"/>
    </source>
</evidence>
<comment type="caution">
    <text evidence="2">The sequence shown here is derived from an EMBL/GenBank/DDBJ whole genome shotgun (WGS) entry which is preliminary data.</text>
</comment>
<feature type="compositionally biased region" description="Basic and acidic residues" evidence="1">
    <location>
        <begin position="78"/>
        <end position="95"/>
    </location>
</feature>
<evidence type="ECO:0000313" key="2">
    <source>
        <dbReference type="EMBL" id="EWM27300.1"/>
    </source>
</evidence>
<gene>
    <name evidence="2" type="ORF">Naga_100824g3</name>
</gene>
<reference evidence="2 3" key="1">
    <citation type="journal article" date="2014" name="Mol. Plant">
        <title>Chromosome Scale Genome Assembly and Transcriptome Profiling of Nannochloropsis gaditana in Nitrogen Depletion.</title>
        <authorList>
            <person name="Corteggiani Carpinelli E."/>
            <person name="Telatin A."/>
            <person name="Vitulo N."/>
            <person name="Forcato C."/>
            <person name="D'Angelo M."/>
            <person name="Schiavon R."/>
            <person name="Vezzi A."/>
            <person name="Giacometti G.M."/>
            <person name="Morosinotto T."/>
            <person name="Valle G."/>
        </authorList>
    </citation>
    <scope>NUCLEOTIDE SEQUENCE [LARGE SCALE GENOMIC DNA]</scope>
    <source>
        <strain evidence="2 3">B-31</strain>
    </source>
</reference>
<evidence type="ECO:0000256" key="1">
    <source>
        <dbReference type="SAM" id="MobiDB-lite"/>
    </source>
</evidence>
<feature type="region of interest" description="Disordered" evidence="1">
    <location>
        <begin position="78"/>
        <end position="104"/>
    </location>
</feature>
<sequence>MEPMSSQGEVCVMGNDWVCGKALRGLIFLPCFLPPSRLPVPPSSCSRCEHTAFKPTAERKEEGAKNFVQAELCERIPKNARAEGRRGKGGEHGDGGSRGGGGGG</sequence>
<name>W7TJN3_9STRA</name>
<protein>
    <submittedName>
        <fullName evidence="2">Uncharacterized protein</fullName>
    </submittedName>
</protein>
<proteinExistence type="predicted"/>